<dbReference type="KEGG" id="mmb:Mmol_1713"/>
<dbReference type="EMBL" id="CP001672">
    <property type="protein sequence ID" value="ACT48617.1"/>
    <property type="molecule type" value="Genomic_DNA"/>
</dbReference>
<evidence type="ECO:0000313" key="5">
    <source>
        <dbReference type="Proteomes" id="UP000002742"/>
    </source>
</evidence>
<dbReference type="AlphaFoldDB" id="C6WXG8"/>
<dbReference type="PANTHER" id="PTHR43751">
    <property type="entry name" value="SULFATASE"/>
    <property type="match status" value="1"/>
</dbReference>
<dbReference type="Pfam" id="PF11893">
    <property type="entry name" value="DUF3413"/>
    <property type="match status" value="1"/>
</dbReference>
<dbReference type="STRING" id="583345.Mmol_1713"/>
<feature type="domain" description="Inner membrane protein YejM N-terminal" evidence="3">
    <location>
        <begin position="13"/>
        <end position="241"/>
    </location>
</feature>
<dbReference type="PANTHER" id="PTHR43751:SF3">
    <property type="entry name" value="SULFATASE N-TERMINAL DOMAIN-CONTAINING PROTEIN"/>
    <property type="match status" value="1"/>
</dbReference>
<dbReference type="Pfam" id="PF00884">
    <property type="entry name" value="Sulfatase"/>
    <property type="match status" value="1"/>
</dbReference>
<protein>
    <submittedName>
        <fullName evidence="4">Sulfatase</fullName>
    </submittedName>
</protein>
<feature type="domain" description="Sulfatase N-terminal" evidence="2">
    <location>
        <begin position="249"/>
        <end position="530"/>
    </location>
</feature>
<evidence type="ECO:0000256" key="1">
    <source>
        <dbReference type="SAM" id="Phobius"/>
    </source>
</evidence>
<dbReference type="SUPFAM" id="SSF53649">
    <property type="entry name" value="Alkaline phosphatase-like"/>
    <property type="match status" value="1"/>
</dbReference>
<dbReference type="PIRSF" id="PIRSF004950">
    <property type="entry name" value="Mmb_sulf_HI0842"/>
    <property type="match status" value="1"/>
</dbReference>
<keyword evidence="1" id="KW-0472">Membrane</keyword>
<dbReference type="Proteomes" id="UP000002742">
    <property type="component" value="Chromosome"/>
</dbReference>
<dbReference type="InterPro" id="IPR000917">
    <property type="entry name" value="Sulfatase_N"/>
</dbReference>
<gene>
    <name evidence="4" type="ordered locus">Mmol_1713</name>
</gene>
<accession>C6WXG8</accession>
<feature type="transmembrane region" description="Helical" evidence="1">
    <location>
        <begin position="47"/>
        <end position="70"/>
    </location>
</feature>
<reference evidence="4 5" key="2">
    <citation type="journal article" date="2011" name="J. Bacteriol.">
        <title>Genomes of three methylotrophs from a single niche uncover genetic and metabolic divergence of Methylophilaceae.</title>
        <authorList>
            <person name="Lapidus A."/>
            <person name="Clum A."/>
            <person name="Labutti K."/>
            <person name="Kaluzhnaya M.G."/>
            <person name="Lim S."/>
            <person name="Beck D.A."/>
            <person name="Glavina Del Rio T."/>
            <person name="Nolan M."/>
            <person name="Mavromatis K."/>
            <person name="Huntemann M."/>
            <person name="Lucas S."/>
            <person name="Lidstrom M.E."/>
            <person name="Ivanova N."/>
            <person name="Chistoserdova L."/>
        </authorList>
    </citation>
    <scope>NUCLEOTIDE SEQUENCE [LARGE SCALE GENOMIC DNA]</scope>
    <source>
        <strain evidence="5">JLW8 / ATCC BAA-1282 / DSM 17540</strain>
    </source>
</reference>
<evidence type="ECO:0000259" key="3">
    <source>
        <dbReference type="Pfam" id="PF11893"/>
    </source>
</evidence>
<feature type="transmembrane region" description="Helical" evidence="1">
    <location>
        <begin position="168"/>
        <end position="186"/>
    </location>
</feature>
<evidence type="ECO:0000313" key="4">
    <source>
        <dbReference type="EMBL" id="ACT48617.1"/>
    </source>
</evidence>
<dbReference type="eggNOG" id="COG3083">
    <property type="taxonomic scope" value="Bacteria"/>
</dbReference>
<organism evidence="4 5">
    <name type="scientific">Methylotenera mobilis (strain JLW8 / ATCC BAA-1282 / DSM 17540)</name>
    <dbReference type="NCBI Taxonomy" id="583345"/>
    <lineage>
        <taxon>Bacteria</taxon>
        <taxon>Pseudomonadati</taxon>
        <taxon>Pseudomonadota</taxon>
        <taxon>Betaproteobacteria</taxon>
        <taxon>Nitrosomonadales</taxon>
        <taxon>Methylophilaceae</taxon>
        <taxon>Methylotenera</taxon>
    </lineage>
</organism>
<feature type="transmembrane region" description="Helical" evidence="1">
    <location>
        <begin position="132"/>
        <end position="156"/>
    </location>
</feature>
<dbReference type="InterPro" id="IPR017850">
    <property type="entry name" value="Alkaline_phosphatase_core_sf"/>
</dbReference>
<dbReference type="CDD" id="cd16148">
    <property type="entry name" value="sulfatase_like"/>
    <property type="match status" value="1"/>
</dbReference>
<keyword evidence="5" id="KW-1185">Reference proteome</keyword>
<keyword evidence="1" id="KW-1133">Transmembrane helix</keyword>
<feature type="transmembrane region" description="Helical" evidence="1">
    <location>
        <begin position="12"/>
        <end position="35"/>
    </location>
</feature>
<dbReference type="OrthoDB" id="9766107at2"/>
<dbReference type="RefSeq" id="WP_015832652.1">
    <property type="nucleotide sequence ID" value="NC_012968.1"/>
</dbReference>
<proteinExistence type="predicted"/>
<dbReference type="Gene3D" id="3.40.720.10">
    <property type="entry name" value="Alkaline Phosphatase, subunit A"/>
    <property type="match status" value="1"/>
</dbReference>
<dbReference type="InterPro" id="IPR024588">
    <property type="entry name" value="YejM_N"/>
</dbReference>
<keyword evidence="1" id="KW-0812">Transmembrane</keyword>
<name>C6WXG8_METML</name>
<reference evidence="5" key="1">
    <citation type="submission" date="2009-07" db="EMBL/GenBank/DDBJ databases">
        <title>Complete sequence of Methylotenera mobilis JLW8.</title>
        <authorList>
            <consortium name="US DOE Joint Genome Institute"/>
            <person name="Lucas S."/>
            <person name="Copeland A."/>
            <person name="Lapidus A."/>
            <person name="Glavina del Rio T."/>
            <person name="Tice H."/>
            <person name="Bruce D."/>
            <person name="Goodwin L."/>
            <person name="Pitluck S."/>
            <person name="LaButti K.M."/>
            <person name="Clum A."/>
            <person name="Larimer F."/>
            <person name="Land M."/>
            <person name="Hauser L."/>
            <person name="Kyrpides N."/>
            <person name="Mikhailova N."/>
            <person name="Kayluzhnaya M."/>
            <person name="Chistoserdova L."/>
        </authorList>
    </citation>
    <scope>NUCLEOTIDE SEQUENCE [LARGE SCALE GENOMIC DNA]</scope>
    <source>
        <strain evidence="5">JLW8 / ATCC BAA-1282 / DSM 17540</strain>
    </source>
</reference>
<dbReference type="InterPro" id="IPR012159">
    <property type="entry name" value="YejM-like"/>
</dbReference>
<dbReference type="InterPro" id="IPR052701">
    <property type="entry name" value="GAG_Ulvan_Degrading_Sulfatases"/>
</dbReference>
<sequence>MTAPIQNNILKTYFLLTYVAVLALVSDSIPVASIFQDGLIPTGFMLITWLLYGLYYLLPAIVVTALVKFISKKNTRAVYATAVISGGLTTLVMYANAKLFSLYGMFFNGFILNLVATPGGIESLGGSSASDVGFALIALGFMSAQALALWLVHYFYIKKSAPQLSFKFLPITALVATVFVHMGFALDSYTTNQLNVVAQAIPFYQTVSARGFFKSLGLTTKREAKLKLKGKLNYPLNPIQFKQPAKPYNIIWLTSESWRADTLNEKIMPNSWEFAKGAARFTRNYSTGNGTRMGVFGMFTAMPGNYWFPFLEERRGAAIIDVLQQQQYQMSFYTSAKFSYPEFDKTIFAHVPAEQLHDKNKGASGWENDRNNVTDLLSFIDQRDKSKPFFTFMFFESPHARYYFPPESVIATPYRDDLNYATLSKTALRDNIVPIKNRYINSVHHLDMQYGRIFDYLKQHQLLDNTIVILIGDHGEEFMEHGFWGHNSTFVDQQVRTPLVIYKPGSAPLVSDQMTSHMDVVPTIMPLIGVSNPSSDYSTGYNLLAGEKRTHTYISDWDKVTYVDDDVKITQPVNAKSFALMTSSRGDDTALPSDERKGLLQQKQPAMLQLVQDLSKFFKKKDGHRPAPPR</sequence>
<evidence type="ECO:0000259" key="2">
    <source>
        <dbReference type="Pfam" id="PF00884"/>
    </source>
</evidence>
<dbReference type="HOGENOM" id="CLU_030247_1_0_4"/>